<gene>
    <name evidence="1" type="ORF">B6S12_07455</name>
</gene>
<dbReference type="Proteomes" id="UP000249746">
    <property type="component" value="Unassembled WGS sequence"/>
</dbReference>
<proteinExistence type="predicted"/>
<dbReference type="RefSeq" id="WP_111230174.1">
    <property type="nucleotide sequence ID" value="NZ_NBIU01000022.1"/>
</dbReference>
<dbReference type="NCBIfam" id="NF006296">
    <property type="entry name" value="PRK08485.1"/>
    <property type="match status" value="1"/>
</dbReference>
<comment type="caution">
    <text evidence="1">The sequence shown here is derived from an EMBL/GenBank/DDBJ whole genome shotgun (WGS) entry which is preliminary data.</text>
</comment>
<keyword evidence="2" id="KW-1185">Reference proteome</keyword>
<evidence type="ECO:0000313" key="1">
    <source>
        <dbReference type="EMBL" id="PZT47755.1"/>
    </source>
</evidence>
<protein>
    <recommendedName>
        <fullName evidence="3">DNA polymerase III subunit delta</fullName>
    </recommendedName>
</protein>
<dbReference type="EMBL" id="NBIU01000022">
    <property type="protein sequence ID" value="PZT47755.1"/>
    <property type="molecule type" value="Genomic_DNA"/>
</dbReference>
<reference evidence="1 2" key="1">
    <citation type="submission" date="2017-03" db="EMBL/GenBank/DDBJ databases">
        <title>Genomic and clinical evidence uncovers the enterohepatic species Helicobacter valdiviensis as a potential human intestinal pathogen.</title>
        <authorList>
            <person name="Fresia P."/>
            <person name="Jara R."/>
            <person name="Sierra R."/>
            <person name="Ferres I."/>
            <person name="Greif G."/>
            <person name="Iraola G."/>
            <person name="Collado L."/>
        </authorList>
    </citation>
    <scope>NUCLEOTIDE SEQUENCE [LARGE SCALE GENOMIC DNA]</scope>
    <source>
        <strain evidence="1 2">WBE14</strain>
    </source>
</reference>
<sequence length="210" mass="24086">MEVFKILEENHLGIILLVNQPIEEAIEYHKKLGEQKCKLFCANDFSIELARNVIDESYIASNSKVILIAALSFNIAAQNALLKILEEPPSGVKFVLIARLKSSLLPTIKSRLILLNHTKKQPLPSFPIEINNLNLSSIYEFLKEVSKNPNDYNLKELIQSLYMDSLSLGLSKEELEYFDRAINWSVQYERPHYVLSTLLLMVLRVKNAKR</sequence>
<dbReference type="Gene3D" id="3.40.50.300">
    <property type="entry name" value="P-loop containing nucleotide triphosphate hydrolases"/>
    <property type="match status" value="1"/>
</dbReference>
<dbReference type="Pfam" id="PF13177">
    <property type="entry name" value="DNA_pol3_delta2"/>
    <property type="match status" value="1"/>
</dbReference>
<dbReference type="OrthoDB" id="9811073at2"/>
<accession>A0A2W6MT88</accession>
<dbReference type="InterPro" id="IPR027417">
    <property type="entry name" value="P-loop_NTPase"/>
</dbReference>
<evidence type="ECO:0008006" key="3">
    <source>
        <dbReference type="Google" id="ProtNLM"/>
    </source>
</evidence>
<dbReference type="AlphaFoldDB" id="A0A2W6MT88"/>
<dbReference type="SUPFAM" id="SSF52540">
    <property type="entry name" value="P-loop containing nucleoside triphosphate hydrolases"/>
    <property type="match status" value="1"/>
</dbReference>
<evidence type="ECO:0000313" key="2">
    <source>
        <dbReference type="Proteomes" id="UP000249746"/>
    </source>
</evidence>
<name>A0A2W6MT88_9HELI</name>
<organism evidence="1 2">
    <name type="scientific">Helicobacter valdiviensis</name>
    <dbReference type="NCBI Taxonomy" id="1458358"/>
    <lineage>
        <taxon>Bacteria</taxon>
        <taxon>Pseudomonadati</taxon>
        <taxon>Campylobacterota</taxon>
        <taxon>Epsilonproteobacteria</taxon>
        <taxon>Campylobacterales</taxon>
        <taxon>Helicobacteraceae</taxon>
        <taxon>Helicobacter</taxon>
    </lineage>
</organism>